<evidence type="ECO:0000313" key="2">
    <source>
        <dbReference type="EMBL" id="MVW62801.1"/>
    </source>
</evidence>
<accession>A0A7X3G317</accession>
<keyword evidence="1" id="KW-0472">Membrane</keyword>
<evidence type="ECO:0000256" key="1">
    <source>
        <dbReference type="SAM" id="Phobius"/>
    </source>
</evidence>
<organism evidence="2 3">
    <name type="scientific">Massilia cellulosiltytica</name>
    <dbReference type="NCBI Taxonomy" id="2683234"/>
    <lineage>
        <taxon>Bacteria</taxon>
        <taxon>Pseudomonadati</taxon>
        <taxon>Pseudomonadota</taxon>
        <taxon>Betaproteobacteria</taxon>
        <taxon>Burkholderiales</taxon>
        <taxon>Oxalobacteraceae</taxon>
        <taxon>Telluria group</taxon>
        <taxon>Massilia</taxon>
    </lineage>
</organism>
<feature type="transmembrane region" description="Helical" evidence="1">
    <location>
        <begin position="102"/>
        <end position="123"/>
    </location>
</feature>
<evidence type="ECO:0000313" key="3">
    <source>
        <dbReference type="Proteomes" id="UP000443353"/>
    </source>
</evidence>
<dbReference type="RefSeq" id="WP_056137200.1">
    <property type="nucleotide sequence ID" value="NZ_CP168562.1"/>
</dbReference>
<dbReference type="PANTHER" id="PTHR37314">
    <property type="entry name" value="SLR0142 PROTEIN"/>
    <property type="match status" value="1"/>
</dbReference>
<comment type="caution">
    <text evidence="2">The sequence shown here is derived from an EMBL/GenBank/DDBJ whole genome shotgun (WGS) entry which is preliminary data.</text>
</comment>
<dbReference type="EMBL" id="WSES01000007">
    <property type="protein sequence ID" value="MVW62801.1"/>
    <property type="molecule type" value="Genomic_DNA"/>
</dbReference>
<feature type="transmembrane region" description="Helical" evidence="1">
    <location>
        <begin position="63"/>
        <end position="90"/>
    </location>
</feature>
<feature type="transmembrane region" description="Helical" evidence="1">
    <location>
        <begin position="223"/>
        <end position="245"/>
    </location>
</feature>
<feature type="transmembrane region" description="Helical" evidence="1">
    <location>
        <begin position="200"/>
        <end position="217"/>
    </location>
</feature>
<feature type="transmembrane region" description="Helical" evidence="1">
    <location>
        <begin position="129"/>
        <end position="149"/>
    </location>
</feature>
<keyword evidence="1" id="KW-0812">Transmembrane</keyword>
<keyword evidence="1" id="KW-1133">Transmembrane helix</keyword>
<dbReference type="AlphaFoldDB" id="A0A7X3G317"/>
<proteinExistence type="predicted"/>
<feature type="transmembrane region" description="Helical" evidence="1">
    <location>
        <begin position="24"/>
        <end position="43"/>
    </location>
</feature>
<protein>
    <submittedName>
        <fullName evidence="2">DUF1275 domain-containing protein</fullName>
    </submittedName>
</protein>
<sequence>MQRSVDYVRTLTAQARSARANRHLGYALAGVAGAVNAGGFLAVQQYTSHMTGIVSSAADNLALGAFDLVLDALGAIVSFLLGAATTAILVNYGRRRALASEYALPLLCEAMLLLAFGVLGAQLSSVRGLFVPATVMLLCFTMGLQNALVTKISHAEIRTTHMTGIVTDIGIELGKMMYWNVDDGLTSPPHPRVTANRGRLVLLCGLLGAFFCGGVAGALGFKIFGYVVTVPLALLLCGLAIVPALDDLRAGARARLRARLRAGRRAR</sequence>
<keyword evidence="3" id="KW-1185">Reference proteome</keyword>
<dbReference type="Proteomes" id="UP000443353">
    <property type="component" value="Unassembled WGS sequence"/>
</dbReference>
<name>A0A7X3G317_9BURK</name>
<dbReference type="Pfam" id="PF06912">
    <property type="entry name" value="DUF1275"/>
    <property type="match status" value="1"/>
</dbReference>
<gene>
    <name evidence="2" type="ORF">GPY61_22995</name>
</gene>
<dbReference type="InterPro" id="IPR010699">
    <property type="entry name" value="DUF1275"/>
</dbReference>
<dbReference type="PANTHER" id="PTHR37314:SF4">
    <property type="entry name" value="UPF0700 TRANSMEMBRANE PROTEIN YOAK"/>
    <property type="match status" value="1"/>
</dbReference>
<reference evidence="2 3" key="1">
    <citation type="submission" date="2019-12" db="EMBL/GenBank/DDBJ databases">
        <authorList>
            <person name="Li C."/>
            <person name="Zhao J."/>
        </authorList>
    </citation>
    <scope>NUCLEOTIDE SEQUENCE [LARGE SCALE GENOMIC DNA]</scope>
    <source>
        <strain evidence="2 3">NEAU-DD11</strain>
    </source>
</reference>